<accession>A0ABV8JWE3</accession>
<dbReference type="SUPFAM" id="SSF51658">
    <property type="entry name" value="Xylose isomerase-like"/>
    <property type="match status" value="1"/>
</dbReference>
<sequence>MIVRFGFVAMTTLLPNKSPSKTMTYANFTKLADREAGLRKLTRIAEENLHNTLKVMRHAVAHDIKMYRFSSKLIPLVTHDEFADWSPWPDLRPSFQAIGAFAKEKGMRVSFHPDHFCVFSTPRPEVLAKSKEDMAYHVRMLEEMGLDESAKCNIHVGGAYGDKAKSQARFIEQFGALPDRLRNRITLENDDKTFTLRETLEAGEAVRTPVVLDLHHHAVNDGGESEAALYGDLWPRILRSWDWQGGTSQPEPELVAAGASRAGDGGDAGRTAAGETGGAPVSFEGRLAPKLHLSSPKSERDPRGHADNVDAGPVLRFLQEVAGSVDQLDCMLEAKNKDGAVIAIMEDMKRLSAAGQGIRILDGATIEIV</sequence>
<evidence type="ECO:0000256" key="4">
    <source>
        <dbReference type="ARBA" id="ARBA00022769"/>
    </source>
</evidence>
<dbReference type="NCBIfam" id="TIGR00629">
    <property type="entry name" value="uvde"/>
    <property type="match status" value="1"/>
</dbReference>
<dbReference type="InterPro" id="IPR036237">
    <property type="entry name" value="Xyl_isomerase-like_sf"/>
</dbReference>
<dbReference type="Pfam" id="PF03851">
    <property type="entry name" value="UvdE"/>
    <property type="match status" value="1"/>
</dbReference>
<evidence type="ECO:0000256" key="7">
    <source>
        <dbReference type="SAM" id="MobiDB-lite"/>
    </source>
</evidence>
<dbReference type="Gene3D" id="3.20.20.150">
    <property type="entry name" value="Divalent-metal-dependent TIM barrel enzymes"/>
    <property type="match status" value="2"/>
</dbReference>
<dbReference type="InterPro" id="IPR004601">
    <property type="entry name" value="UvdE"/>
</dbReference>
<evidence type="ECO:0000313" key="8">
    <source>
        <dbReference type="EMBL" id="MFC4098546.1"/>
    </source>
</evidence>
<evidence type="ECO:0000313" key="9">
    <source>
        <dbReference type="Proteomes" id="UP001595715"/>
    </source>
</evidence>
<keyword evidence="9" id="KW-1185">Reference proteome</keyword>
<dbReference type="Proteomes" id="UP001595715">
    <property type="component" value="Unassembled WGS sequence"/>
</dbReference>
<keyword evidence="6" id="KW-0234">DNA repair</keyword>
<dbReference type="PANTHER" id="PTHR31290:SF5">
    <property type="entry name" value="UV-DAMAGE ENDONUCLEASE"/>
    <property type="match status" value="1"/>
</dbReference>
<keyword evidence="4" id="KW-0228">DNA excision</keyword>
<gene>
    <name evidence="8" type="primary">uvsE</name>
    <name evidence="8" type="ORF">ACFOZ8_02630</name>
</gene>
<keyword evidence="1" id="KW-0540">Nuclease</keyword>
<keyword evidence="2 8" id="KW-0255">Endonuclease</keyword>
<dbReference type="EMBL" id="JBHSAM010000007">
    <property type="protein sequence ID" value="MFC4098546.1"/>
    <property type="molecule type" value="Genomic_DNA"/>
</dbReference>
<keyword evidence="3" id="KW-0227">DNA damage</keyword>
<reference evidence="9" key="1">
    <citation type="journal article" date="2019" name="Int. J. Syst. Evol. Microbiol.">
        <title>The Global Catalogue of Microorganisms (GCM) 10K type strain sequencing project: providing services to taxonomists for standard genome sequencing and annotation.</title>
        <authorList>
            <consortium name="The Broad Institute Genomics Platform"/>
            <consortium name="The Broad Institute Genome Sequencing Center for Infectious Disease"/>
            <person name="Wu L."/>
            <person name="Ma J."/>
        </authorList>
    </citation>
    <scope>NUCLEOTIDE SEQUENCE [LARGE SCALE GENOMIC DNA]</scope>
    <source>
        <strain evidence="9">IBRC-M 10987</strain>
    </source>
</reference>
<evidence type="ECO:0000256" key="1">
    <source>
        <dbReference type="ARBA" id="ARBA00022722"/>
    </source>
</evidence>
<evidence type="ECO:0000256" key="2">
    <source>
        <dbReference type="ARBA" id="ARBA00022759"/>
    </source>
</evidence>
<protein>
    <submittedName>
        <fullName evidence="8">UV DNA damage repair endonuclease UvsE</fullName>
    </submittedName>
</protein>
<dbReference type="GO" id="GO:0004519">
    <property type="term" value="F:endonuclease activity"/>
    <property type="evidence" value="ECO:0007669"/>
    <property type="project" value="UniProtKB-KW"/>
</dbReference>
<evidence type="ECO:0000256" key="6">
    <source>
        <dbReference type="ARBA" id="ARBA00023204"/>
    </source>
</evidence>
<feature type="region of interest" description="Disordered" evidence="7">
    <location>
        <begin position="245"/>
        <end position="285"/>
    </location>
</feature>
<dbReference type="RefSeq" id="WP_377717186.1">
    <property type="nucleotide sequence ID" value="NZ_JBHSAM010000007.1"/>
</dbReference>
<keyword evidence="5" id="KW-0378">Hydrolase</keyword>
<comment type="caution">
    <text evidence="8">The sequence shown here is derived from an EMBL/GenBank/DDBJ whole genome shotgun (WGS) entry which is preliminary data.</text>
</comment>
<proteinExistence type="predicted"/>
<name>A0ABV8JWE3_9BACL</name>
<organism evidence="8 9">
    <name type="scientific">Paenibacillus xanthanilyticus</name>
    <dbReference type="NCBI Taxonomy" id="1783531"/>
    <lineage>
        <taxon>Bacteria</taxon>
        <taxon>Bacillati</taxon>
        <taxon>Bacillota</taxon>
        <taxon>Bacilli</taxon>
        <taxon>Bacillales</taxon>
        <taxon>Paenibacillaceae</taxon>
        <taxon>Paenibacillus</taxon>
    </lineage>
</organism>
<dbReference type="PANTHER" id="PTHR31290">
    <property type="entry name" value="UV-DAMAGE ENDONUCLEASE"/>
    <property type="match status" value="1"/>
</dbReference>
<evidence type="ECO:0000256" key="5">
    <source>
        <dbReference type="ARBA" id="ARBA00022801"/>
    </source>
</evidence>
<evidence type="ECO:0000256" key="3">
    <source>
        <dbReference type="ARBA" id="ARBA00022763"/>
    </source>
</evidence>